<gene>
    <name evidence="2" type="ORF">COS18_03315</name>
</gene>
<proteinExistence type="predicted"/>
<dbReference type="EMBL" id="PETS01000082">
    <property type="protein sequence ID" value="PIV51084.1"/>
    <property type="molecule type" value="Genomic_DNA"/>
</dbReference>
<evidence type="ECO:0000313" key="2">
    <source>
        <dbReference type="EMBL" id="PIV51084.1"/>
    </source>
</evidence>
<feature type="region of interest" description="Disordered" evidence="1">
    <location>
        <begin position="1"/>
        <end position="25"/>
    </location>
</feature>
<accession>A0A2M7DMU4</accession>
<name>A0A2M7DMU4_9BACT</name>
<evidence type="ECO:0000256" key="1">
    <source>
        <dbReference type="SAM" id="MobiDB-lite"/>
    </source>
</evidence>
<reference evidence="3" key="1">
    <citation type="submission" date="2017-09" db="EMBL/GenBank/DDBJ databases">
        <title>Depth-based differentiation of microbial function through sediment-hosted aquifers and enrichment of novel symbionts in the deep terrestrial subsurface.</title>
        <authorList>
            <person name="Probst A.J."/>
            <person name="Ladd B."/>
            <person name="Jarett J.K."/>
            <person name="Geller-Mcgrath D.E."/>
            <person name="Sieber C.M.K."/>
            <person name="Emerson J.B."/>
            <person name="Anantharaman K."/>
            <person name="Thomas B.C."/>
            <person name="Malmstrom R."/>
            <person name="Stieglmeier M."/>
            <person name="Klingl A."/>
            <person name="Woyke T."/>
            <person name="Ryan C.M."/>
            <person name="Banfield J.F."/>
        </authorList>
    </citation>
    <scope>NUCLEOTIDE SEQUENCE [LARGE SCALE GENOMIC DNA]</scope>
</reference>
<organism evidence="2 3">
    <name type="scientific">Candidatus Falkowbacteria bacterium CG02_land_8_20_14_3_00_36_14</name>
    <dbReference type="NCBI Taxonomy" id="1974560"/>
    <lineage>
        <taxon>Bacteria</taxon>
        <taxon>Candidatus Falkowiibacteriota</taxon>
    </lineage>
</organism>
<sequence>MAEKNQKPKGSIGKKKDKKESQKVNTEIKEKNAVIPEMEKPISLLATRSIIEVVGKGGSYIIHIQILDKNNMSMKVELSLYEELGQGETTILPKQKVSTNKNGSKKIILRKFRNERRVIHIYVDGTEHHKVLILYGSKKPTFRKPIPGGFLKNFKRK</sequence>
<protein>
    <submittedName>
        <fullName evidence="2">Uncharacterized protein</fullName>
    </submittedName>
</protein>
<dbReference type="AlphaFoldDB" id="A0A2M7DMU4"/>
<dbReference type="Proteomes" id="UP000228896">
    <property type="component" value="Unassembled WGS sequence"/>
</dbReference>
<comment type="caution">
    <text evidence="2">The sequence shown here is derived from an EMBL/GenBank/DDBJ whole genome shotgun (WGS) entry which is preliminary data.</text>
</comment>
<evidence type="ECO:0000313" key="3">
    <source>
        <dbReference type="Proteomes" id="UP000228896"/>
    </source>
</evidence>